<reference evidence="14" key="1">
    <citation type="submission" date="2016-03" db="EMBL/GenBank/DDBJ databases">
        <authorList>
            <person name="Ploux O."/>
        </authorList>
    </citation>
    <scope>NUCLEOTIDE SEQUENCE</scope>
    <source>
        <strain evidence="14">UC10</strain>
    </source>
</reference>
<evidence type="ECO:0000256" key="6">
    <source>
        <dbReference type="ARBA" id="ARBA00022692"/>
    </source>
</evidence>
<evidence type="ECO:0000259" key="13">
    <source>
        <dbReference type="PROSITE" id="PS50885"/>
    </source>
</evidence>
<proteinExistence type="predicted"/>
<dbReference type="Pfam" id="PF02518">
    <property type="entry name" value="HATPase_c"/>
    <property type="match status" value="1"/>
</dbReference>
<dbReference type="CDD" id="cd06225">
    <property type="entry name" value="HAMP"/>
    <property type="match status" value="1"/>
</dbReference>
<dbReference type="CDD" id="cd00082">
    <property type="entry name" value="HisKA"/>
    <property type="match status" value="1"/>
</dbReference>
<dbReference type="SUPFAM" id="SSF158472">
    <property type="entry name" value="HAMP domain-like"/>
    <property type="match status" value="1"/>
</dbReference>
<feature type="transmembrane region" description="Helical" evidence="11">
    <location>
        <begin position="41"/>
        <end position="63"/>
    </location>
</feature>
<dbReference type="SMART" id="SM00304">
    <property type="entry name" value="HAMP"/>
    <property type="match status" value="1"/>
</dbReference>
<keyword evidence="8 11" id="KW-1133">Transmembrane helix</keyword>
<dbReference type="SUPFAM" id="SSF47384">
    <property type="entry name" value="Homodimeric domain of signal transducing histidine kinase"/>
    <property type="match status" value="1"/>
</dbReference>
<keyword evidence="10 11" id="KW-0472">Membrane</keyword>
<dbReference type="EMBL" id="FLQS01000079">
    <property type="protein sequence ID" value="SBS79578.1"/>
    <property type="molecule type" value="Genomic_DNA"/>
</dbReference>
<feature type="domain" description="HAMP" evidence="13">
    <location>
        <begin position="209"/>
        <end position="262"/>
    </location>
</feature>
<evidence type="ECO:0000256" key="11">
    <source>
        <dbReference type="SAM" id="Phobius"/>
    </source>
</evidence>
<dbReference type="InterPro" id="IPR003660">
    <property type="entry name" value="HAMP_dom"/>
</dbReference>
<protein>
    <recommendedName>
        <fullName evidence="3">histidine kinase</fullName>
        <ecNumber evidence="3">2.7.13.3</ecNumber>
    </recommendedName>
</protein>
<dbReference type="PRINTS" id="PR00344">
    <property type="entry name" value="BCTRLSENSOR"/>
</dbReference>
<dbReference type="InterPro" id="IPR005467">
    <property type="entry name" value="His_kinase_dom"/>
</dbReference>
<evidence type="ECO:0000259" key="12">
    <source>
        <dbReference type="PROSITE" id="PS50109"/>
    </source>
</evidence>
<dbReference type="PANTHER" id="PTHR45436:SF5">
    <property type="entry name" value="SENSOR HISTIDINE KINASE TRCS"/>
    <property type="match status" value="1"/>
</dbReference>
<keyword evidence="5" id="KW-0808">Transferase</keyword>
<evidence type="ECO:0000313" key="14">
    <source>
        <dbReference type="EMBL" id="SBS79578.1"/>
    </source>
</evidence>
<keyword evidence="7 14" id="KW-0418">Kinase</keyword>
<keyword evidence="9" id="KW-0902">Two-component regulatory system</keyword>
<dbReference type="SMART" id="SM00388">
    <property type="entry name" value="HisKA"/>
    <property type="match status" value="1"/>
</dbReference>
<dbReference type="PROSITE" id="PS50885">
    <property type="entry name" value="HAMP"/>
    <property type="match status" value="1"/>
</dbReference>
<dbReference type="InterPro" id="IPR050428">
    <property type="entry name" value="TCS_sensor_his_kinase"/>
</dbReference>
<keyword evidence="4" id="KW-0597">Phosphoprotein</keyword>
<dbReference type="Gene3D" id="1.10.287.130">
    <property type="match status" value="1"/>
</dbReference>
<evidence type="ECO:0000256" key="2">
    <source>
        <dbReference type="ARBA" id="ARBA00004236"/>
    </source>
</evidence>
<comment type="subcellular location">
    <subcellularLocation>
        <location evidence="2">Cell membrane</location>
    </subcellularLocation>
</comment>
<dbReference type="AlphaFoldDB" id="A0A1Y5PUI3"/>
<dbReference type="EC" id="2.7.13.3" evidence="3"/>
<evidence type="ECO:0000256" key="1">
    <source>
        <dbReference type="ARBA" id="ARBA00000085"/>
    </source>
</evidence>
<dbReference type="InterPro" id="IPR003594">
    <property type="entry name" value="HATPase_dom"/>
</dbReference>
<dbReference type="CDD" id="cd00075">
    <property type="entry name" value="HATPase"/>
    <property type="match status" value="1"/>
</dbReference>
<dbReference type="PANTHER" id="PTHR45436">
    <property type="entry name" value="SENSOR HISTIDINE KINASE YKOH"/>
    <property type="match status" value="1"/>
</dbReference>
<dbReference type="Pfam" id="PF00672">
    <property type="entry name" value="HAMP"/>
    <property type="match status" value="1"/>
</dbReference>
<evidence type="ECO:0000256" key="10">
    <source>
        <dbReference type="ARBA" id="ARBA00023136"/>
    </source>
</evidence>
<dbReference type="InterPro" id="IPR003661">
    <property type="entry name" value="HisK_dim/P_dom"/>
</dbReference>
<dbReference type="InterPro" id="IPR036890">
    <property type="entry name" value="HATPase_C_sf"/>
</dbReference>
<dbReference type="Pfam" id="PF00512">
    <property type="entry name" value="HisKA"/>
    <property type="match status" value="1"/>
</dbReference>
<name>A0A1Y5PUI3_9MYCO</name>
<dbReference type="PROSITE" id="PS50109">
    <property type="entry name" value="HIS_KIN"/>
    <property type="match status" value="1"/>
</dbReference>
<dbReference type="GO" id="GO:0005886">
    <property type="term" value="C:plasma membrane"/>
    <property type="evidence" value="ECO:0007669"/>
    <property type="project" value="UniProtKB-SubCell"/>
</dbReference>
<dbReference type="SMART" id="SM00387">
    <property type="entry name" value="HATPase_c"/>
    <property type="match status" value="1"/>
</dbReference>
<keyword evidence="6 11" id="KW-0812">Transmembrane</keyword>
<evidence type="ECO:0000256" key="8">
    <source>
        <dbReference type="ARBA" id="ARBA00022989"/>
    </source>
</evidence>
<sequence length="488" mass="51914">MHVRTTRPATEGGSGLTMDRPQLISAAGRLSRWSVRARSTVAAAVMVTLGIGVASAAMLFVLYHTLQRSTQAAAQTRAGQLVEQMRTDGPAELDPGLLGTDGQVALIQVLDDRGAVQLASAGAPKSAVASVVVPPGQTVTLGRIQLAGDRGDLWVTARGAATPAGPVTVLVGGDREPVETTVATVGLMLAISGPLVVALVAWATYFLVGRALRPVERIRARVDTISTEQLDERVPVPPTGDEIAHLAQTMNNMLTRLQAGHAAQRRFISDVSHELRSPLSAISTALELAHNRPDMLDAELVDESLIPETRRMRDLVDDLLLLARADEHELTIRADNVDLDDIIATEKARLQSNPRLTVRARIGAARVSGDRRQLTRMVRNLVDNAARHAHSTVELVCERVRDSAVIRIADDGPGIPADQRERVFERFVRLDAARTRDAGGSGLGLAIVAEIVAAHHGTVSIGDSGGGACVTVTLPADTDSYAPAEDIR</sequence>
<evidence type="ECO:0000256" key="4">
    <source>
        <dbReference type="ARBA" id="ARBA00022553"/>
    </source>
</evidence>
<gene>
    <name evidence="14" type="ORF">MHPYR_800002</name>
</gene>
<evidence type="ECO:0000256" key="9">
    <source>
        <dbReference type="ARBA" id="ARBA00023012"/>
    </source>
</evidence>
<evidence type="ECO:0000256" key="5">
    <source>
        <dbReference type="ARBA" id="ARBA00022679"/>
    </source>
</evidence>
<dbReference type="Gene3D" id="3.30.565.10">
    <property type="entry name" value="Histidine kinase-like ATPase, C-terminal domain"/>
    <property type="match status" value="1"/>
</dbReference>
<dbReference type="InterPro" id="IPR004358">
    <property type="entry name" value="Sig_transdc_His_kin-like_C"/>
</dbReference>
<feature type="domain" description="Histidine kinase" evidence="12">
    <location>
        <begin position="270"/>
        <end position="478"/>
    </location>
</feature>
<accession>A0A1Y5PUI3</accession>
<comment type="catalytic activity">
    <reaction evidence="1">
        <text>ATP + protein L-histidine = ADP + protein N-phospho-L-histidine.</text>
        <dbReference type="EC" id="2.7.13.3"/>
    </reaction>
</comment>
<organism evidence="14">
    <name type="scientific">uncultured Mycobacterium sp</name>
    <dbReference type="NCBI Taxonomy" id="171292"/>
    <lineage>
        <taxon>Bacteria</taxon>
        <taxon>Bacillati</taxon>
        <taxon>Actinomycetota</taxon>
        <taxon>Actinomycetes</taxon>
        <taxon>Mycobacteriales</taxon>
        <taxon>Mycobacteriaceae</taxon>
        <taxon>Mycobacterium</taxon>
        <taxon>environmental samples</taxon>
    </lineage>
</organism>
<dbReference type="GO" id="GO:0000155">
    <property type="term" value="F:phosphorelay sensor kinase activity"/>
    <property type="evidence" value="ECO:0007669"/>
    <property type="project" value="InterPro"/>
</dbReference>
<evidence type="ECO:0000256" key="3">
    <source>
        <dbReference type="ARBA" id="ARBA00012438"/>
    </source>
</evidence>
<feature type="transmembrane region" description="Helical" evidence="11">
    <location>
        <begin position="185"/>
        <end position="208"/>
    </location>
</feature>
<dbReference type="Gene3D" id="6.10.340.10">
    <property type="match status" value="1"/>
</dbReference>
<evidence type="ECO:0000256" key="7">
    <source>
        <dbReference type="ARBA" id="ARBA00022777"/>
    </source>
</evidence>
<dbReference type="SUPFAM" id="SSF55874">
    <property type="entry name" value="ATPase domain of HSP90 chaperone/DNA topoisomerase II/histidine kinase"/>
    <property type="match status" value="1"/>
</dbReference>
<dbReference type="InterPro" id="IPR036097">
    <property type="entry name" value="HisK_dim/P_sf"/>
</dbReference>